<dbReference type="EMBL" id="JASNUO010000002">
    <property type="protein sequence ID" value="MDK4246856.1"/>
    <property type="molecule type" value="Genomic_DNA"/>
</dbReference>
<proteinExistence type="predicted"/>
<keyword evidence="1" id="KW-0812">Transmembrane</keyword>
<evidence type="ECO:0000313" key="5">
    <source>
        <dbReference type="Proteomes" id="UP001239414"/>
    </source>
</evidence>
<feature type="transmembrane region" description="Helical" evidence="1">
    <location>
        <begin position="6"/>
        <end position="30"/>
    </location>
</feature>
<protein>
    <submittedName>
        <fullName evidence="3">Uncharacterized protein</fullName>
    </submittedName>
</protein>
<evidence type="ECO:0000313" key="4">
    <source>
        <dbReference type="Proteomes" id="UP001230317"/>
    </source>
</evidence>
<keyword evidence="1" id="KW-0472">Membrane</keyword>
<gene>
    <name evidence="2" type="ORF">QPX34_02300</name>
    <name evidence="3" type="ORF">QPX58_08860</name>
</gene>
<keyword evidence="5" id="KW-1185">Reference proteome</keyword>
<accession>A0AAP4C006</accession>
<sequence length="65" mass="6923">MTLGPLELLLMLIPLAIYIGLIAGVIYLIVQVARNSNDIKQNSQAIAQLREAQKNGPSAGQGPHS</sequence>
<evidence type="ECO:0000313" key="2">
    <source>
        <dbReference type="EMBL" id="MDK4246856.1"/>
    </source>
</evidence>
<comment type="caution">
    <text evidence="3">The sequence shown here is derived from an EMBL/GenBank/DDBJ whole genome shotgun (WGS) entry which is preliminary data.</text>
</comment>
<reference evidence="3 5" key="1">
    <citation type="submission" date="2023-05" db="EMBL/GenBank/DDBJ databases">
        <title>Metabolic capabilities are highly conserved among human nasal-associated Corynebacterium species in pangenomic analyses.</title>
        <authorList>
            <person name="Tran T.H."/>
            <person name="Roberts A.Q."/>
            <person name="Escapa I.F."/>
            <person name="Gao W."/>
            <person name="Conlan S."/>
            <person name="Kong H."/>
            <person name="Segre J.A."/>
            <person name="Kelly M.S."/>
            <person name="Lemon K.P."/>
        </authorList>
    </citation>
    <scope>NUCLEOTIDE SEQUENCE</scope>
    <source>
        <strain evidence="3">KPL2618</strain>
        <strain evidence="2 5">KPL3802</strain>
    </source>
</reference>
<dbReference type="AlphaFoldDB" id="A0AAP4C006"/>
<dbReference type="Proteomes" id="UP001239414">
    <property type="component" value="Unassembled WGS sequence"/>
</dbReference>
<evidence type="ECO:0000256" key="1">
    <source>
        <dbReference type="SAM" id="Phobius"/>
    </source>
</evidence>
<organism evidence="3 4">
    <name type="scientific">Corynebacterium accolens</name>
    <dbReference type="NCBI Taxonomy" id="38284"/>
    <lineage>
        <taxon>Bacteria</taxon>
        <taxon>Bacillati</taxon>
        <taxon>Actinomycetota</taxon>
        <taxon>Actinomycetes</taxon>
        <taxon>Mycobacteriales</taxon>
        <taxon>Corynebacteriaceae</taxon>
        <taxon>Corynebacterium</taxon>
    </lineage>
</organism>
<dbReference type="RefSeq" id="WP_023016815.1">
    <property type="nucleotide sequence ID" value="NZ_CP100375.1"/>
</dbReference>
<evidence type="ECO:0000313" key="3">
    <source>
        <dbReference type="EMBL" id="MDK4335517.1"/>
    </source>
</evidence>
<keyword evidence="1" id="KW-1133">Transmembrane helix</keyword>
<name>A0AAP4C006_9CORY</name>
<dbReference type="EMBL" id="JASNVU010000011">
    <property type="protein sequence ID" value="MDK4335517.1"/>
    <property type="molecule type" value="Genomic_DNA"/>
</dbReference>
<dbReference type="Proteomes" id="UP001230317">
    <property type="component" value="Unassembled WGS sequence"/>
</dbReference>